<dbReference type="SUPFAM" id="SSF51735">
    <property type="entry name" value="NAD(P)-binding Rossmann-fold domains"/>
    <property type="match status" value="1"/>
</dbReference>
<organism evidence="5 6">
    <name type="scientific">Rudanella paleaurantiibacter</name>
    <dbReference type="NCBI Taxonomy" id="2614655"/>
    <lineage>
        <taxon>Bacteria</taxon>
        <taxon>Pseudomonadati</taxon>
        <taxon>Bacteroidota</taxon>
        <taxon>Cytophagia</taxon>
        <taxon>Cytophagales</taxon>
        <taxon>Cytophagaceae</taxon>
        <taxon>Rudanella</taxon>
    </lineage>
</organism>
<comment type="caution">
    <text evidence="5">The sequence shown here is derived from an EMBL/GenBank/DDBJ whole genome shotgun (WGS) entry which is preliminary data.</text>
</comment>
<dbReference type="Gene3D" id="3.40.50.720">
    <property type="entry name" value="NAD(P)-binding Rossmann-like Domain"/>
    <property type="match status" value="1"/>
</dbReference>
<dbReference type="Proteomes" id="UP000488299">
    <property type="component" value="Unassembled WGS sequence"/>
</dbReference>
<dbReference type="InterPro" id="IPR020904">
    <property type="entry name" value="Sc_DH/Rdtase_CS"/>
</dbReference>
<keyword evidence="6" id="KW-1185">Reference proteome</keyword>
<proteinExistence type="inferred from homology"/>
<dbReference type="Pfam" id="PF00106">
    <property type="entry name" value="adh_short"/>
    <property type="match status" value="1"/>
</dbReference>
<feature type="domain" description="Ketoreductase" evidence="4">
    <location>
        <begin position="3"/>
        <end position="187"/>
    </location>
</feature>
<evidence type="ECO:0000313" key="6">
    <source>
        <dbReference type="Proteomes" id="UP000488299"/>
    </source>
</evidence>
<sequence length="255" mass="26878">MTRTALITGATSGIGRATAEAFAALGYRLILCGRRTDRLTELTDQLASQTPVTTLTFDVRDRQAVENAIASLPADWQQDGFPLVDILVNNAGNAHGLSAIQDGDVADWDQMIDGNVQGLLYVSKAVIPGMVARGRGHIVNISSIAGKQTYANGAVYCASKAAVEALSTGMRLDLTQHGIKVTNIAPGAVETEFSVVRFKGDAERAAKVYEGFDPLTANDIADTIVYAVTAPAHVTIADLTILASAQAAATTLYRK</sequence>
<reference evidence="5 6" key="1">
    <citation type="submission" date="2019-10" db="EMBL/GenBank/DDBJ databases">
        <title>Rudanella paleaurantiibacter sp. nov., isolated from sludge.</title>
        <authorList>
            <person name="Xu S.Q."/>
        </authorList>
    </citation>
    <scope>NUCLEOTIDE SEQUENCE [LARGE SCALE GENOMIC DNA]</scope>
    <source>
        <strain evidence="5 6">HX-22-17</strain>
    </source>
</reference>
<accession>A0A7J5TZQ3</accession>
<evidence type="ECO:0000256" key="1">
    <source>
        <dbReference type="ARBA" id="ARBA00006484"/>
    </source>
</evidence>
<comment type="similarity">
    <text evidence="1 3">Belongs to the short-chain dehydrogenases/reductases (SDR) family.</text>
</comment>
<dbReference type="InterPro" id="IPR002347">
    <property type="entry name" value="SDR_fam"/>
</dbReference>
<name>A0A7J5TZQ3_9BACT</name>
<evidence type="ECO:0000313" key="5">
    <source>
        <dbReference type="EMBL" id="KAB7730849.1"/>
    </source>
</evidence>
<dbReference type="PANTHER" id="PTHR42901:SF1">
    <property type="entry name" value="ALCOHOL DEHYDROGENASE"/>
    <property type="match status" value="1"/>
</dbReference>
<gene>
    <name evidence="5" type="ORF">F5984_11935</name>
</gene>
<dbReference type="InterPro" id="IPR036291">
    <property type="entry name" value="NAD(P)-bd_dom_sf"/>
</dbReference>
<dbReference type="PRINTS" id="PR00081">
    <property type="entry name" value="GDHRDH"/>
</dbReference>
<evidence type="ECO:0000256" key="2">
    <source>
        <dbReference type="ARBA" id="ARBA00023002"/>
    </source>
</evidence>
<dbReference type="FunFam" id="3.40.50.720:FF:000047">
    <property type="entry name" value="NADP-dependent L-serine/L-allo-threonine dehydrogenase"/>
    <property type="match status" value="1"/>
</dbReference>
<dbReference type="AlphaFoldDB" id="A0A7J5TZQ3"/>
<dbReference type="PROSITE" id="PS00061">
    <property type="entry name" value="ADH_SHORT"/>
    <property type="match status" value="1"/>
</dbReference>
<keyword evidence="2" id="KW-0560">Oxidoreductase</keyword>
<evidence type="ECO:0000256" key="3">
    <source>
        <dbReference type="RuleBase" id="RU000363"/>
    </source>
</evidence>
<dbReference type="PRINTS" id="PR00080">
    <property type="entry name" value="SDRFAMILY"/>
</dbReference>
<evidence type="ECO:0000259" key="4">
    <source>
        <dbReference type="SMART" id="SM00822"/>
    </source>
</evidence>
<dbReference type="PANTHER" id="PTHR42901">
    <property type="entry name" value="ALCOHOL DEHYDROGENASE"/>
    <property type="match status" value="1"/>
</dbReference>
<dbReference type="RefSeq" id="WP_152124509.1">
    <property type="nucleotide sequence ID" value="NZ_WELI01000004.1"/>
</dbReference>
<dbReference type="GO" id="GO:0016616">
    <property type="term" value="F:oxidoreductase activity, acting on the CH-OH group of donors, NAD or NADP as acceptor"/>
    <property type="evidence" value="ECO:0007669"/>
    <property type="project" value="UniProtKB-ARBA"/>
</dbReference>
<dbReference type="SMART" id="SM00822">
    <property type="entry name" value="PKS_KR"/>
    <property type="match status" value="1"/>
</dbReference>
<dbReference type="EMBL" id="WELI01000004">
    <property type="protein sequence ID" value="KAB7730849.1"/>
    <property type="molecule type" value="Genomic_DNA"/>
</dbReference>
<dbReference type="InterPro" id="IPR057326">
    <property type="entry name" value="KR_dom"/>
</dbReference>
<protein>
    <submittedName>
        <fullName evidence="5">SDR family NAD(P)-dependent oxidoreductase</fullName>
    </submittedName>
</protein>